<organism evidence="2 3">
    <name type="scientific">Vibrio superstes NBRC 103154</name>
    <dbReference type="NCBI Taxonomy" id="1219062"/>
    <lineage>
        <taxon>Bacteria</taxon>
        <taxon>Pseudomonadati</taxon>
        <taxon>Pseudomonadota</taxon>
        <taxon>Gammaproteobacteria</taxon>
        <taxon>Vibrionales</taxon>
        <taxon>Vibrionaceae</taxon>
        <taxon>Vibrio</taxon>
    </lineage>
</organism>
<feature type="transmembrane region" description="Helical" evidence="1">
    <location>
        <begin position="41"/>
        <end position="60"/>
    </location>
</feature>
<protein>
    <submittedName>
        <fullName evidence="2">Transporter</fullName>
    </submittedName>
</protein>
<dbReference type="RefSeq" id="WP_119007945.1">
    <property type="nucleotide sequence ID" value="NZ_BJXK01000005.1"/>
</dbReference>
<reference evidence="2 3" key="1">
    <citation type="submission" date="2019-07" db="EMBL/GenBank/DDBJ databases">
        <title>Whole genome shotgun sequence of Vibrio superstes NBRC 103154.</title>
        <authorList>
            <person name="Hosoyama A."/>
            <person name="Uohara A."/>
            <person name="Ohji S."/>
            <person name="Ichikawa N."/>
        </authorList>
    </citation>
    <scope>NUCLEOTIDE SEQUENCE [LARGE SCALE GENOMIC DNA]</scope>
    <source>
        <strain evidence="2 3">NBRC 103154</strain>
    </source>
</reference>
<dbReference type="OrthoDB" id="9790409at2"/>
<feature type="transmembrane region" description="Helical" evidence="1">
    <location>
        <begin position="112"/>
        <end position="131"/>
    </location>
</feature>
<dbReference type="Proteomes" id="UP000321113">
    <property type="component" value="Unassembled WGS sequence"/>
</dbReference>
<gene>
    <name evidence="2" type="ORF">VSU01S_16420</name>
</gene>
<feature type="transmembrane region" description="Helical" evidence="1">
    <location>
        <begin position="85"/>
        <end position="106"/>
    </location>
</feature>
<comment type="caution">
    <text evidence="2">The sequence shown here is derived from an EMBL/GenBank/DDBJ whole genome shotgun (WGS) entry which is preliminary data.</text>
</comment>
<keyword evidence="1" id="KW-0812">Transmembrane</keyword>
<accession>A0A511QQQ1</accession>
<dbReference type="Pfam" id="PF20398">
    <property type="entry name" value="DUF6691"/>
    <property type="match status" value="1"/>
</dbReference>
<proteinExistence type="predicted"/>
<dbReference type="EMBL" id="BJXK01000005">
    <property type="protein sequence ID" value="GEM79397.1"/>
    <property type="molecule type" value="Genomic_DNA"/>
</dbReference>
<dbReference type="InterPro" id="IPR046513">
    <property type="entry name" value="DUF6691"/>
</dbReference>
<sequence length="141" mass="14699">MFKFISIIAGMLFGLGMAISGMVDPVKVIGFLDIAGNWDPSLAFVMGGGLGVFLPVYFLVIKKQPKPLSAETFSVSKSNLIDRRLLVGAGLFGIGWGLVGICPGPVVSSLGAGNIQAWLFLVAMLAGFYIGGRVTSVTANS</sequence>
<dbReference type="AlphaFoldDB" id="A0A511QQQ1"/>
<evidence type="ECO:0000313" key="3">
    <source>
        <dbReference type="Proteomes" id="UP000321113"/>
    </source>
</evidence>
<keyword evidence="3" id="KW-1185">Reference proteome</keyword>
<evidence type="ECO:0000313" key="2">
    <source>
        <dbReference type="EMBL" id="GEM79397.1"/>
    </source>
</evidence>
<keyword evidence="1" id="KW-1133">Transmembrane helix</keyword>
<keyword evidence="1" id="KW-0472">Membrane</keyword>
<name>A0A511QQQ1_9VIBR</name>
<evidence type="ECO:0000256" key="1">
    <source>
        <dbReference type="SAM" id="Phobius"/>
    </source>
</evidence>